<gene>
    <name evidence="2" type="ORF">GKZ28_05360</name>
</gene>
<protein>
    <submittedName>
        <fullName evidence="2">Helix-turn-helix domain-containing protein</fullName>
    </submittedName>
</protein>
<evidence type="ECO:0000313" key="2">
    <source>
        <dbReference type="EMBL" id="MVX63125.1"/>
    </source>
</evidence>
<dbReference type="InterPro" id="IPR041657">
    <property type="entry name" value="HTH_17"/>
</dbReference>
<dbReference type="Proteomes" id="UP000656077">
    <property type="component" value="Unassembled WGS sequence"/>
</dbReference>
<evidence type="ECO:0000259" key="1">
    <source>
        <dbReference type="Pfam" id="PF12728"/>
    </source>
</evidence>
<dbReference type="RefSeq" id="WP_160358324.1">
    <property type="nucleotide sequence ID" value="NZ_WSRQ01000006.1"/>
</dbReference>
<feature type="domain" description="Helix-turn-helix" evidence="1">
    <location>
        <begin position="3"/>
        <end position="48"/>
    </location>
</feature>
<reference evidence="2" key="1">
    <citation type="submission" date="2019-12" db="EMBL/GenBank/DDBJ databases">
        <title>Microbes associate with the intestines of laboratory mice.</title>
        <authorList>
            <person name="Navarre W."/>
            <person name="Wong E."/>
        </authorList>
    </citation>
    <scope>NUCLEOTIDE SEQUENCE</scope>
    <source>
        <strain evidence="2">NM79_F5</strain>
    </source>
</reference>
<dbReference type="Pfam" id="PF12728">
    <property type="entry name" value="HTH_17"/>
    <property type="match status" value="1"/>
</dbReference>
<evidence type="ECO:0000313" key="3">
    <source>
        <dbReference type="Proteomes" id="UP000656077"/>
    </source>
</evidence>
<dbReference type="EMBL" id="WSRQ01000006">
    <property type="protein sequence ID" value="MVX63125.1"/>
    <property type="molecule type" value="Genomic_DNA"/>
</dbReference>
<dbReference type="AlphaFoldDB" id="A0A964RK77"/>
<proteinExistence type="predicted"/>
<organism evidence="2 3">
    <name type="scientific">Clostridium chromiireducens</name>
    <dbReference type="NCBI Taxonomy" id="225345"/>
    <lineage>
        <taxon>Bacteria</taxon>
        <taxon>Bacillati</taxon>
        <taxon>Bacillota</taxon>
        <taxon>Clostridia</taxon>
        <taxon>Eubacteriales</taxon>
        <taxon>Clostridiaceae</taxon>
        <taxon>Clostridium</taxon>
    </lineage>
</organism>
<accession>A0A964RK77</accession>
<sequence length="67" mass="7576">MELFTIKEVSKKLKINPTDTYKLIKSGHISALKLGSLKVSSCELDRFIVDSIGKDYSVLNDVKQLEF</sequence>
<comment type="caution">
    <text evidence="2">The sequence shown here is derived from an EMBL/GenBank/DDBJ whole genome shotgun (WGS) entry which is preliminary data.</text>
</comment>
<name>A0A964RK77_9CLOT</name>